<evidence type="ECO:0000313" key="4">
    <source>
        <dbReference type="EMBL" id="RZO21034.1"/>
    </source>
</evidence>
<dbReference type="Proteomes" id="UP000315889">
    <property type="component" value="Unassembled WGS sequence"/>
</dbReference>
<dbReference type="EMBL" id="SHBP01000002">
    <property type="protein sequence ID" value="RZO21034.1"/>
    <property type="molecule type" value="Genomic_DNA"/>
</dbReference>
<evidence type="ECO:0000259" key="3">
    <source>
        <dbReference type="Pfam" id="PF25917"/>
    </source>
</evidence>
<dbReference type="Gene3D" id="2.40.30.170">
    <property type="match status" value="1"/>
</dbReference>
<sequence length="390" mass="42366">MKKFVPVLLVLGAIAITVLMFLSQPEPVKAPAPEAALAVKTQSLKSTSVTLEVESQGTVQPRTRTSLVSEVSGTVLEVSEQFIVGGTFNAGDILMKLDPTDYEVALQRAQAQLISANAMLELEKARAIQAVKEWEMTGRPQSEAPILALRKPYLAEAEANILQAKAEVKRAKLKLQKTKIRAPYAGMVASKGADVGQYVTMGSRLGETFAIDFVEVRLPLTERDLARMDALTFKGIPSESMVTLSGSVNGMQTNWVAQVVRSEGVVNEINRSQYLVARMSDPYGMSTSEGRDSPPLLVGTFVTAKLKGKVLEDVFELPRSALLQGSKVATVDSETRMGIINVQVIFSDDSYYYVRGLEEGVQVVTSAIGTPIEGLKLLLRNPSKMQSEVR</sequence>
<dbReference type="SUPFAM" id="SSF111369">
    <property type="entry name" value="HlyD-like secretion proteins"/>
    <property type="match status" value="1"/>
</dbReference>
<dbReference type="PANTHER" id="PTHR30469">
    <property type="entry name" value="MULTIDRUG RESISTANCE PROTEIN MDTA"/>
    <property type="match status" value="1"/>
</dbReference>
<feature type="coiled-coil region" evidence="2">
    <location>
        <begin position="154"/>
        <end position="181"/>
    </location>
</feature>
<keyword evidence="2" id="KW-0175">Coiled coil</keyword>
<dbReference type="InterPro" id="IPR058625">
    <property type="entry name" value="MdtA-like_BSH"/>
</dbReference>
<dbReference type="GO" id="GO:0015562">
    <property type="term" value="F:efflux transmembrane transporter activity"/>
    <property type="evidence" value="ECO:0007669"/>
    <property type="project" value="TreeGrafter"/>
</dbReference>
<comment type="similarity">
    <text evidence="1">Belongs to the membrane fusion protein (MFP) (TC 8.A.1) family.</text>
</comment>
<reference evidence="4 5" key="1">
    <citation type="submission" date="2019-02" db="EMBL/GenBank/DDBJ databases">
        <title>Prokaryotic population dynamics and viral predation in marine succession experiment using metagenomics: the confinement effect.</title>
        <authorList>
            <person name="Haro-Moreno J.M."/>
            <person name="Rodriguez-Valera F."/>
            <person name="Lopez-Perez M."/>
        </authorList>
    </citation>
    <scope>NUCLEOTIDE SEQUENCE [LARGE SCALE GENOMIC DNA]</scope>
    <source>
        <strain evidence="4">MED-G170</strain>
    </source>
</reference>
<evidence type="ECO:0000256" key="2">
    <source>
        <dbReference type="SAM" id="Coils"/>
    </source>
</evidence>
<organism evidence="4 5">
    <name type="scientific">SAR92 clade bacterium</name>
    <dbReference type="NCBI Taxonomy" id="2315479"/>
    <lineage>
        <taxon>Bacteria</taxon>
        <taxon>Pseudomonadati</taxon>
        <taxon>Pseudomonadota</taxon>
        <taxon>Gammaproteobacteria</taxon>
        <taxon>Cellvibrionales</taxon>
        <taxon>Porticoccaceae</taxon>
        <taxon>SAR92 clade</taxon>
    </lineage>
</organism>
<dbReference type="PANTHER" id="PTHR30469:SF12">
    <property type="entry name" value="MULTIDRUG RESISTANCE PROTEIN MDTA"/>
    <property type="match status" value="1"/>
</dbReference>
<dbReference type="InterPro" id="IPR006143">
    <property type="entry name" value="RND_pump_MFP"/>
</dbReference>
<feature type="domain" description="Multidrug resistance protein MdtA-like barrel-sandwich hybrid" evidence="3">
    <location>
        <begin position="68"/>
        <end position="203"/>
    </location>
</feature>
<evidence type="ECO:0000313" key="5">
    <source>
        <dbReference type="Proteomes" id="UP000315889"/>
    </source>
</evidence>
<accession>A0A520MIK8</accession>
<dbReference type="AlphaFoldDB" id="A0A520MIK8"/>
<dbReference type="NCBIfam" id="TIGR01730">
    <property type="entry name" value="RND_mfp"/>
    <property type="match status" value="1"/>
</dbReference>
<comment type="caution">
    <text evidence="4">The sequence shown here is derived from an EMBL/GenBank/DDBJ whole genome shotgun (WGS) entry which is preliminary data.</text>
</comment>
<proteinExistence type="inferred from homology"/>
<evidence type="ECO:0000256" key="1">
    <source>
        <dbReference type="ARBA" id="ARBA00009477"/>
    </source>
</evidence>
<dbReference type="GO" id="GO:1990281">
    <property type="term" value="C:efflux pump complex"/>
    <property type="evidence" value="ECO:0007669"/>
    <property type="project" value="TreeGrafter"/>
</dbReference>
<dbReference type="Pfam" id="PF25917">
    <property type="entry name" value="BSH_RND"/>
    <property type="match status" value="1"/>
</dbReference>
<gene>
    <name evidence="4" type="ORF">EVB03_02040</name>
</gene>
<dbReference type="Gene3D" id="1.10.287.470">
    <property type="entry name" value="Helix hairpin bin"/>
    <property type="match status" value="1"/>
</dbReference>
<dbReference type="Gene3D" id="2.40.50.100">
    <property type="match status" value="1"/>
</dbReference>
<name>A0A520MIK8_9GAMM</name>
<protein>
    <submittedName>
        <fullName evidence="4">Efflux RND transporter periplasmic adaptor subunit</fullName>
    </submittedName>
</protein>